<dbReference type="OrthoDB" id="9803735at2"/>
<dbReference type="FunFam" id="1.10.10.10:FF:000001">
    <property type="entry name" value="LysR family transcriptional regulator"/>
    <property type="match status" value="1"/>
</dbReference>
<keyword evidence="4" id="KW-0804">Transcription</keyword>
<dbReference type="EMBL" id="CP007243">
    <property type="protein sequence ID" value="AIA31789.1"/>
    <property type="molecule type" value="Genomic_DNA"/>
</dbReference>
<organism evidence="6 7">
    <name type="scientific">Leptospirillum ferriphilum YSK</name>
    <dbReference type="NCBI Taxonomy" id="1441628"/>
    <lineage>
        <taxon>Bacteria</taxon>
        <taxon>Pseudomonadati</taxon>
        <taxon>Nitrospirota</taxon>
        <taxon>Nitrospiria</taxon>
        <taxon>Nitrospirales</taxon>
        <taxon>Nitrospiraceae</taxon>
        <taxon>Leptospirillum</taxon>
    </lineage>
</organism>
<dbReference type="Gene3D" id="1.10.10.10">
    <property type="entry name" value="Winged helix-like DNA-binding domain superfamily/Winged helix DNA-binding domain"/>
    <property type="match status" value="1"/>
</dbReference>
<comment type="similarity">
    <text evidence="1">Belongs to the LysR transcriptional regulatory family.</text>
</comment>
<name>A0A059XT77_9BACT</name>
<dbReference type="KEGG" id="lfp:Y981_07730"/>
<evidence type="ECO:0000256" key="1">
    <source>
        <dbReference type="ARBA" id="ARBA00009437"/>
    </source>
</evidence>
<dbReference type="PANTHER" id="PTHR30126">
    <property type="entry name" value="HTH-TYPE TRANSCRIPTIONAL REGULATOR"/>
    <property type="match status" value="1"/>
</dbReference>
<evidence type="ECO:0000259" key="5">
    <source>
        <dbReference type="PROSITE" id="PS50931"/>
    </source>
</evidence>
<reference evidence="6 7" key="2">
    <citation type="journal article" date="2015" name="Biomed. Res. Int.">
        <title>Effects of Arsenite Resistance on the Growth and Functional Gene Expression of Leptospirillum ferriphilum and Acidithiobacillus thiooxidans in Pure Culture and Coculture.</title>
        <authorList>
            <person name="Jiang H."/>
            <person name="Liang Y."/>
            <person name="Yin H."/>
            <person name="Xiao Y."/>
            <person name="Guo X."/>
            <person name="Xu Y."/>
            <person name="Hu Q."/>
            <person name="Liu H."/>
            <person name="Liu X."/>
        </authorList>
    </citation>
    <scope>NUCLEOTIDE SEQUENCE [LARGE SCALE GENOMIC DNA]</scope>
    <source>
        <strain evidence="6 7">YSK</strain>
    </source>
</reference>
<gene>
    <name evidence="6" type="ORF">Y981_07730</name>
</gene>
<dbReference type="AlphaFoldDB" id="A0A059XT77"/>
<dbReference type="HOGENOM" id="CLU_039613_6_5_0"/>
<evidence type="ECO:0000256" key="4">
    <source>
        <dbReference type="ARBA" id="ARBA00023163"/>
    </source>
</evidence>
<protein>
    <recommendedName>
        <fullName evidence="5">HTH lysR-type domain-containing protein</fullName>
    </recommendedName>
</protein>
<dbReference type="Pfam" id="PF03466">
    <property type="entry name" value="LysR_substrate"/>
    <property type="match status" value="1"/>
</dbReference>
<dbReference type="Gene3D" id="3.40.190.10">
    <property type="entry name" value="Periplasmic binding protein-like II"/>
    <property type="match status" value="2"/>
</dbReference>
<dbReference type="InterPro" id="IPR000847">
    <property type="entry name" value="LysR_HTH_N"/>
</dbReference>
<feature type="domain" description="HTH lysR-type" evidence="5">
    <location>
        <begin position="1"/>
        <end position="58"/>
    </location>
</feature>
<dbReference type="SUPFAM" id="SSF46785">
    <property type="entry name" value="Winged helix' DNA-binding domain"/>
    <property type="match status" value="1"/>
</dbReference>
<dbReference type="InterPro" id="IPR036390">
    <property type="entry name" value="WH_DNA-bd_sf"/>
</dbReference>
<proteinExistence type="inferred from homology"/>
<evidence type="ECO:0000313" key="6">
    <source>
        <dbReference type="EMBL" id="AIA31789.1"/>
    </source>
</evidence>
<evidence type="ECO:0000313" key="7">
    <source>
        <dbReference type="Proteomes" id="UP000027059"/>
    </source>
</evidence>
<sequence>MTLSQIQTFIVVSQTLNFTLAAQELGITQPAISTQIQLLEDELKTKLFNRVGRRVYLSQSGLLFLEHARQILEKVAATTDAVTRFRPVTKTDPLNLGIGFGTGFKDDGPFLNYLRGTYKNATVQSHQALDTDLVRGLEDRSIDIALTQIPDESTHLDEWADKFELTPVIKTNILVVAAPHAVAQNWRRDPRILQEYPLVLPARQTFFRDYIDGVLTRLSLKVNVSLETQEATLIRKVLLSGMGIGILPASSIREELDRGILTGLSVPEFSSGSILGILTRKDDISVIPSPIQLGVRIFTSGWVRLSPGLS</sequence>
<keyword evidence="3" id="KW-0238">DNA-binding</keyword>
<dbReference type="RefSeq" id="WP_038505505.1">
    <property type="nucleotide sequence ID" value="NZ_CP007243.1"/>
</dbReference>
<dbReference type="GO" id="GO:0003700">
    <property type="term" value="F:DNA-binding transcription factor activity"/>
    <property type="evidence" value="ECO:0007669"/>
    <property type="project" value="InterPro"/>
</dbReference>
<accession>A0A059XT77</accession>
<evidence type="ECO:0000256" key="2">
    <source>
        <dbReference type="ARBA" id="ARBA00023015"/>
    </source>
</evidence>
<dbReference type="GO" id="GO:0000976">
    <property type="term" value="F:transcription cis-regulatory region binding"/>
    <property type="evidence" value="ECO:0007669"/>
    <property type="project" value="TreeGrafter"/>
</dbReference>
<dbReference type="InterPro" id="IPR005119">
    <property type="entry name" value="LysR_subst-bd"/>
</dbReference>
<dbReference type="Pfam" id="PF00126">
    <property type="entry name" value="HTH_1"/>
    <property type="match status" value="1"/>
</dbReference>
<dbReference type="PRINTS" id="PR00039">
    <property type="entry name" value="HTHLYSR"/>
</dbReference>
<keyword evidence="7" id="KW-1185">Reference proteome</keyword>
<dbReference type="CDD" id="cd05466">
    <property type="entry name" value="PBP2_LTTR_substrate"/>
    <property type="match status" value="1"/>
</dbReference>
<reference evidence="7" key="1">
    <citation type="submission" date="2014-02" db="EMBL/GenBank/DDBJ databases">
        <title>Complete genome sequence and comparative genomic analysis of the nitrogen-fixing bacterium Leptospirillum ferriphilum YSK.</title>
        <authorList>
            <person name="Guo X."/>
            <person name="Yin H."/>
            <person name="Liang Y."/>
            <person name="Hu Q."/>
            <person name="Ma L."/>
            <person name="Xiao Y."/>
            <person name="Zhang X."/>
            <person name="Qiu G."/>
            <person name="Liu X."/>
        </authorList>
    </citation>
    <scope>NUCLEOTIDE SEQUENCE [LARGE SCALE GENOMIC DNA]</scope>
    <source>
        <strain evidence="7">YSK</strain>
    </source>
</reference>
<evidence type="ECO:0000256" key="3">
    <source>
        <dbReference type="ARBA" id="ARBA00023125"/>
    </source>
</evidence>
<dbReference type="SUPFAM" id="SSF53850">
    <property type="entry name" value="Periplasmic binding protein-like II"/>
    <property type="match status" value="1"/>
</dbReference>
<dbReference type="PANTHER" id="PTHR30126:SF91">
    <property type="entry name" value="LYSR FAMILY TRANSCRIPTIONAL REGULATOR"/>
    <property type="match status" value="1"/>
</dbReference>
<dbReference type="Proteomes" id="UP000027059">
    <property type="component" value="Chromosome"/>
</dbReference>
<keyword evidence="2" id="KW-0805">Transcription regulation</keyword>
<dbReference type="InterPro" id="IPR036388">
    <property type="entry name" value="WH-like_DNA-bd_sf"/>
</dbReference>
<dbReference type="PROSITE" id="PS50931">
    <property type="entry name" value="HTH_LYSR"/>
    <property type="match status" value="1"/>
</dbReference>